<dbReference type="InterPro" id="IPR058532">
    <property type="entry name" value="YjbR/MT2646/Rv2570-like"/>
</dbReference>
<dbReference type="InterPro" id="IPR038056">
    <property type="entry name" value="YjbR-like_sf"/>
</dbReference>
<name>A0ABY5I4C2_9FIRM</name>
<dbReference type="Gene3D" id="3.90.1150.30">
    <property type="match status" value="1"/>
</dbReference>
<evidence type="ECO:0000313" key="1">
    <source>
        <dbReference type="EMBL" id="UTY40196.1"/>
    </source>
</evidence>
<proteinExistence type="predicted"/>
<dbReference type="InterPro" id="IPR007351">
    <property type="entry name" value="YjbR"/>
</dbReference>
<dbReference type="SUPFAM" id="SSF142906">
    <property type="entry name" value="YjbR-like"/>
    <property type="match status" value="1"/>
</dbReference>
<keyword evidence="1" id="KW-0238">DNA-binding</keyword>
<reference evidence="1" key="1">
    <citation type="submission" date="2022-07" db="EMBL/GenBank/DDBJ databases">
        <title>Faecal culturing of patients with breast cancer.</title>
        <authorList>
            <person name="Teng N.M.Y."/>
            <person name="Kiu R."/>
            <person name="Evans R."/>
            <person name="Baker D.J."/>
            <person name="Zenner C."/>
            <person name="Robinson S.D."/>
            <person name="Hall L.J."/>
        </authorList>
    </citation>
    <scope>NUCLEOTIDE SEQUENCE</scope>
    <source>
        <strain evidence="1">LH1062</strain>
    </source>
</reference>
<dbReference type="EMBL" id="CP101620">
    <property type="protein sequence ID" value="UTY40196.1"/>
    <property type="molecule type" value="Genomic_DNA"/>
</dbReference>
<dbReference type="GO" id="GO:0003677">
    <property type="term" value="F:DNA binding"/>
    <property type="evidence" value="ECO:0007669"/>
    <property type="project" value="UniProtKB-KW"/>
</dbReference>
<dbReference type="Proteomes" id="UP001060112">
    <property type="component" value="Chromosome"/>
</dbReference>
<gene>
    <name evidence="1" type="ORF">NMU03_05210</name>
</gene>
<sequence length="340" mass="40829">MWNEVDIFQKRKINFNQLIPYGFIKKENQYIYTQNLLNNTFQVIITIDSHSNIHSQVIDLAFHEEYTNFRIKQQAGDFVTQVREELLAIFNDIKEQCTTPQDFIFPQTNRISQYINNQYHVSPQFPWENDFESGIFRHPDNQKWFALIMNINKKKLNGEDKNIEVINLKLNQEDISHLIQQNGFYPAYHMNKKHWITISLDDTLLDQDIISCIDKSYQLTHPVHDWIIPANPQYYDMFHCFDHDDTMLWKQSTHLYVGDVVYLYITKPYAYILYQCQVLEIDIPYNYHDSHLQINRIMKIKRLKTYQPDEYSLEILKRYGIKTLRGPRRLTPALKNALHQ</sequence>
<dbReference type="Pfam" id="PF04237">
    <property type="entry name" value="YjbR"/>
    <property type="match status" value="1"/>
</dbReference>
<accession>A0ABY5I4C2</accession>
<keyword evidence="2" id="KW-1185">Reference proteome</keyword>
<dbReference type="RefSeq" id="WP_290141621.1">
    <property type="nucleotide sequence ID" value="NZ_CP101620.1"/>
</dbReference>
<organism evidence="1 2">
    <name type="scientific">Allocoprobacillus halotolerans</name>
    <dbReference type="NCBI Taxonomy" id="2944914"/>
    <lineage>
        <taxon>Bacteria</taxon>
        <taxon>Bacillati</taxon>
        <taxon>Bacillota</taxon>
        <taxon>Erysipelotrichia</taxon>
        <taxon>Erysipelotrichales</taxon>
        <taxon>Erysipelotrichaceae</taxon>
        <taxon>Allocoprobacillus</taxon>
    </lineage>
</organism>
<evidence type="ECO:0000313" key="2">
    <source>
        <dbReference type="Proteomes" id="UP001060112"/>
    </source>
</evidence>
<dbReference type="PANTHER" id="PTHR35145">
    <property type="entry name" value="CYTOPLASMIC PROTEIN-RELATED"/>
    <property type="match status" value="1"/>
</dbReference>
<protein>
    <submittedName>
        <fullName evidence="1">MmcQ/YjbR family DNA-binding protein</fullName>
    </submittedName>
</protein>
<dbReference type="PANTHER" id="PTHR35145:SF1">
    <property type="entry name" value="CYTOPLASMIC PROTEIN"/>
    <property type="match status" value="1"/>
</dbReference>